<geneLocation type="mitochondrion" evidence="2"/>
<name>A0A4Y5RBQ7_PISOC</name>
<dbReference type="AlphaFoldDB" id="A0A4Y5RBQ7"/>
<evidence type="ECO:0000313" key="2">
    <source>
        <dbReference type="EMBL" id="QCY72415.1"/>
    </source>
</evidence>
<keyword evidence="1" id="KW-1133">Transmembrane helix</keyword>
<dbReference type="SMR" id="A0A4Y5RBQ7"/>
<gene>
    <name evidence="2" type="primary">atp8</name>
</gene>
<dbReference type="RefSeq" id="YP_009651727.1">
    <property type="nucleotide sequence ID" value="NC_042741.1"/>
</dbReference>
<keyword evidence="1" id="KW-0472">Membrane</keyword>
<proteinExistence type="predicted"/>
<dbReference type="EMBL" id="MH713001">
    <property type="protein sequence ID" value="QCY72415.1"/>
    <property type="molecule type" value="Genomic_DNA"/>
</dbReference>
<sequence>MPQLELISWFFNFLLAWFFLFIVVTILLKINFPSTNYITVTHPQKLNIFNNWLWT</sequence>
<reference evidence="2" key="1">
    <citation type="submission" date="2018-08" db="EMBL/GenBank/DDBJ databases">
        <title>The mitochondrial genome of Pisaster ochraceus.</title>
        <authorList>
            <person name="Wares J."/>
        </authorList>
    </citation>
    <scope>NUCLEOTIDE SEQUENCE</scope>
</reference>
<feature type="transmembrane region" description="Helical" evidence="1">
    <location>
        <begin position="6"/>
        <end position="28"/>
    </location>
</feature>
<evidence type="ECO:0000256" key="1">
    <source>
        <dbReference type="SAM" id="Phobius"/>
    </source>
</evidence>
<protein>
    <submittedName>
        <fullName evidence="2">ATP synthase F0 subunit 8</fullName>
    </submittedName>
</protein>
<keyword evidence="2" id="KW-0496">Mitochondrion</keyword>
<keyword evidence="1" id="KW-0812">Transmembrane</keyword>
<organism evidence="2">
    <name type="scientific">Pisaster ochraceus</name>
    <name type="common">Ochre sea star</name>
    <name type="synonym">Asterias ochracea</name>
    <dbReference type="NCBI Taxonomy" id="7612"/>
    <lineage>
        <taxon>Eukaryota</taxon>
        <taxon>Metazoa</taxon>
        <taxon>Echinodermata</taxon>
        <taxon>Eleutherozoa</taxon>
        <taxon>Asterozoa</taxon>
        <taxon>Asteroidea</taxon>
        <taxon>Forcipulatacea</taxon>
        <taxon>Forcipulatida</taxon>
        <taxon>Asteriidae</taxon>
        <taxon>Pisaster</taxon>
    </lineage>
</organism>
<dbReference type="GeneID" id="40487534"/>
<accession>A0A4Y5RBQ7</accession>